<dbReference type="PANTHER" id="PTHR13887">
    <property type="entry name" value="GLUTATHIONE S-TRANSFERASE KAPPA"/>
    <property type="match status" value="1"/>
</dbReference>
<dbReference type="InterPro" id="IPR036249">
    <property type="entry name" value="Thioredoxin-like_sf"/>
</dbReference>
<dbReference type="CDD" id="cd03025">
    <property type="entry name" value="DsbA_FrnE_like"/>
    <property type="match status" value="1"/>
</dbReference>
<evidence type="ECO:0000313" key="2">
    <source>
        <dbReference type="Proteomes" id="UP000244948"/>
    </source>
</evidence>
<accession>A0A2U2AMF1</accession>
<dbReference type="GO" id="GO:0016853">
    <property type="term" value="F:isomerase activity"/>
    <property type="evidence" value="ECO:0007669"/>
    <property type="project" value="UniProtKB-KW"/>
</dbReference>
<keyword evidence="2" id="KW-1185">Reference proteome</keyword>
<dbReference type="SUPFAM" id="SSF52833">
    <property type="entry name" value="Thioredoxin-like"/>
    <property type="match status" value="1"/>
</dbReference>
<dbReference type="Gene3D" id="3.40.30.10">
    <property type="entry name" value="Glutaredoxin"/>
    <property type="match status" value="1"/>
</dbReference>
<dbReference type="Proteomes" id="UP000244948">
    <property type="component" value="Unassembled WGS sequence"/>
</dbReference>
<dbReference type="Gene3D" id="1.10.472.60">
    <property type="entry name" value="putative protein disulfide isomerase domain"/>
    <property type="match status" value="1"/>
</dbReference>
<keyword evidence="1" id="KW-0413">Isomerase</keyword>
<comment type="caution">
    <text evidence="1">The sequence shown here is derived from an EMBL/GenBank/DDBJ whole genome shotgun (WGS) entry which is preliminary data.</text>
</comment>
<dbReference type="RefSeq" id="WP_109235547.1">
    <property type="nucleotide sequence ID" value="NZ_BMXZ01000001.1"/>
</dbReference>
<protein>
    <submittedName>
        <fullName evidence="1">Protein-disulfide isomerase</fullName>
    </submittedName>
</protein>
<organism evidence="1 2">
    <name type="scientific">Ignatzschineria indica</name>
    <dbReference type="NCBI Taxonomy" id="472583"/>
    <lineage>
        <taxon>Bacteria</taxon>
        <taxon>Pseudomonadati</taxon>
        <taxon>Pseudomonadota</taxon>
        <taxon>Gammaproteobacteria</taxon>
        <taxon>Cardiobacteriales</taxon>
        <taxon>Ignatzschineriaceae</taxon>
        <taxon>Ignatzschineria</taxon>
    </lineage>
</organism>
<evidence type="ECO:0000313" key="1">
    <source>
        <dbReference type="EMBL" id="PWD84355.1"/>
    </source>
</evidence>
<dbReference type="AlphaFoldDB" id="A0A2U2AMF1"/>
<reference evidence="1 2" key="1">
    <citation type="journal article" date="2018" name="Genome Announc.">
        <title>Ignatzschineria cameli sp. nov., isolated from necrotic foot tissue of dromedaries (Camelus dromedarius) and associated maggots (Wohlfahrtia species) in Dubai.</title>
        <authorList>
            <person name="Tsang C.C."/>
            <person name="Tang J.Y."/>
            <person name="Fong J.Y."/>
            <person name="Kinne J."/>
            <person name="Lee H.H."/>
            <person name="Joseph M."/>
            <person name="Jose S."/>
            <person name="Schuster R.K."/>
            <person name="Tang Y."/>
            <person name="Sivakumar S."/>
            <person name="Chen J.H."/>
            <person name="Teng J.L."/>
            <person name="Lau S.K."/>
            <person name="Wernery U."/>
            <person name="Woo P.C."/>
        </authorList>
    </citation>
    <scope>NUCLEOTIDE SEQUENCE [LARGE SCALE GENOMIC DNA]</scope>
    <source>
        <strain evidence="1 2">KCTC 22643</strain>
    </source>
</reference>
<sequence>MLNCKDGMCEATPHQKQEGVPRALAERGRHIIYVNDPMCSWCYGISEIVTGLQAYCDKKGIGFEMMVGGLRSGGPESWSAAQRQYLREVWSRITRVTEQSFNFKILDLEYFDYDTTPSCRAIVVAKTLLPADNGRSLVQFLHELQKKFYLRGEDPKEVDFYRSICEQFKIDFEQFTTLFLSDEIKEETLREFNWCAEHDATLFPTFLWIDGGDIRRLASGYTSLDHLVRRIPIIEAEESGAEIIP</sequence>
<dbReference type="PANTHER" id="PTHR13887:SF54">
    <property type="entry name" value="DSBA FAMILY PROTEIN"/>
    <property type="match status" value="1"/>
</dbReference>
<name>A0A2U2AMF1_9GAMM</name>
<proteinExistence type="predicted"/>
<dbReference type="EMBL" id="QEWR01000002">
    <property type="protein sequence ID" value="PWD84355.1"/>
    <property type="molecule type" value="Genomic_DNA"/>
</dbReference>
<gene>
    <name evidence="1" type="ORF">DC082_02090</name>
</gene>